<dbReference type="Proteomes" id="UP001605036">
    <property type="component" value="Unassembled WGS sequence"/>
</dbReference>
<reference evidence="2 3" key="1">
    <citation type="submission" date="2024-09" db="EMBL/GenBank/DDBJ databases">
        <title>Chromosome-scale assembly of Riccia fluitans.</title>
        <authorList>
            <person name="Paukszto L."/>
            <person name="Sawicki J."/>
            <person name="Karawczyk K."/>
            <person name="Piernik-Szablinska J."/>
            <person name="Szczecinska M."/>
            <person name="Mazdziarz M."/>
        </authorList>
    </citation>
    <scope>NUCLEOTIDE SEQUENCE [LARGE SCALE GENOMIC DNA]</scope>
    <source>
        <strain evidence="2">Rf_01</strain>
        <tissue evidence="2">Aerial parts of the thallus</tissue>
    </source>
</reference>
<dbReference type="Pfam" id="PF02681">
    <property type="entry name" value="DUF212"/>
    <property type="match status" value="1"/>
</dbReference>
<keyword evidence="1" id="KW-1133">Transmembrane helix</keyword>
<evidence type="ECO:0000313" key="2">
    <source>
        <dbReference type="EMBL" id="KAL2631658.1"/>
    </source>
</evidence>
<proteinExistence type="predicted"/>
<sequence length="336" mass="36631">MSIACEAVGCSVPRQSRGSLGGCRSSLHSRTGVILRVSSRSKVKGTNETFRFISQSRFERFGLPTSRGYKNQRTECRKIVCKGSVSSSSTNAGNSFPGPSNLAPLAVLALTFSRAASFMASMREEIRQRRIDGECAEREFCEAAEKNLPWKSGMMKGLACSGGFSMAMLSTTAKDHLTPVLLTLRGNPTFMSGLIAWAIAQVMKVFTYYFVVRKWDFRMVMGSGGMPSSHSALCFALTTSVALVHGVADALFPVCLGFTLIVMYDAAGVRRHAGKQAEILNIIVADMFQGHPISERKLKELLVLSIYGGKQNVLSSVSRSSFKKLIMSQDHHIATK</sequence>
<name>A0ABD1YM52_9MARC</name>
<accession>A0ABD1YM52</accession>
<organism evidence="2 3">
    <name type="scientific">Riccia fluitans</name>
    <dbReference type="NCBI Taxonomy" id="41844"/>
    <lineage>
        <taxon>Eukaryota</taxon>
        <taxon>Viridiplantae</taxon>
        <taxon>Streptophyta</taxon>
        <taxon>Embryophyta</taxon>
        <taxon>Marchantiophyta</taxon>
        <taxon>Marchantiopsida</taxon>
        <taxon>Marchantiidae</taxon>
        <taxon>Marchantiales</taxon>
        <taxon>Ricciaceae</taxon>
        <taxon>Riccia</taxon>
    </lineage>
</organism>
<keyword evidence="1" id="KW-0472">Membrane</keyword>
<feature type="transmembrane region" description="Helical" evidence="1">
    <location>
        <begin position="250"/>
        <end position="267"/>
    </location>
</feature>
<protein>
    <recommendedName>
        <fullName evidence="4">Acid phosphatase/vanadium-dependent haloperoxidase-related protein</fullName>
    </recommendedName>
</protein>
<evidence type="ECO:0008006" key="4">
    <source>
        <dbReference type="Google" id="ProtNLM"/>
    </source>
</evidence>
<dbReference type="AlphaFoldDB" id="A0ABD1YM52"/>
<comment type="caution">
    <text evidence="2">The sequence shown here is derived from an EMBL/GenBank/DDBJ whole genome shotgun (WGS) entry which is preliminary data.</text>
</comment>
<dbReference type="EMBL" id="JBHFFA010000004">
    <property type="protein sequence ID" value="KAL2631658.1"/>
    <property type="molecule type" value="Genomic_DNA"/>
</dbReference>
<evidence type="ECO:0000256" key="1">
    <source>
        <dbReference type="SAM" id="Phobius"/>
    </source>
</evidence>
<keyword evidence="1" id="KW-0812">Transmembrane</keyword>
<dbReference type="PANTHER" id="PTHR31446">
    <property type="entry name" value="ACID PHOSPHATASE/VANADIUM-DEPENDENT HALOPEROXIDASE-RELATED PROTEIN"/>
    <property type="match status" value="1"/>
</dbReference>
<gene>
    <name evidence="2" type="ORF">R1flu_016344</name>
</gene>
<evidence type="ECO:0000313" key="3">
    <source>
        <dbReference type="Proteomes" id="UP001605036"/>
    </source>
</evidence>
<dbReference type="PANTHER" id="PTHR31446:SF29">
    <property type="entry name" value="ACID PHOSPHATASE_VANADIUM-DEPENDENT HALOPEROXIDASE-RELATED PROTEIN"/>
    <property type="match status" value="1"/>
</dbReference>
<dbReference type="InterPro" id="IPR003832">
    <property type="entry name" value="DUF212"/>
</dbReference>
<keyword evidence="3" id="KW-1185">Reference proteome</keyword>
<feature type="transmembrane region" description="Helical" evidence="1">
    <location>
        <begin position="190"/>
        <end position="212"/>
    </location>
</feature>